<feature type="transmembrane region" description="Helical" evidence="2">
    <location>
        <begin position="176"/>
        <end position="195"/>
    </location>
</feature>
<comment type="caution">
    <text evidence="3">The sequence shown here is derived from an EMBL/GenBank/DDBJ whole genome shotgun (WGS) entry which is preliminary data.</text>
</comment>
<feature type="transmembrane region" description="Helical" evidence="2">
    <location>
        <begin position="67"/>
        <end position="87"/>
    </location>
</feature>
<feature type="transmembrane region" description="Helical" evidence="2">
    <location>
        <begin position="108"/>
        <end position="129"/>
    </location>
</feature>
<dbReference type="EMBL" id="JAVRRD010000027">
    <property type="protein sequence ID" value="KAK5047110.1"/>
    <property type="molecule type" value="Genomic_DNA"/>
</dbReference>
<feature type="region of interest" description="Disordered" evidence="1">
    <location>
        <begin position="1396"/>
        <end position="1427"/>
    </location>
</feature>
<feature type="compositionally biased region" description="Polar residues" evidence="1">
    <location>
        <begin position="1418"/>
        <end position="1427"/>
    </location>
</feature>
<dbReference type="PANTHER" id="PTHR37544">
    <property type="entry name" value="SPRAY-RELATED"/>
    <property type="match status" value="1"/>
</dbReference>
<dbReference type="GeneID" id="89975221"/>
<keyword evidence="4" id="KW-1185">Reference proteome</keyword>
<evidence type="ECO:0000313" key="3">
    <source>
        <dbReference type="EMBL" id="KAK5047110.1"/>
    </source>
</evidence>
<dbReference type="RefSeq" id="XP_064702677.1">
    <property type="nucleotide sequence ID" value="XM_064850608.1"/>
</dbReference>
<organism evidence="3 4">
    <name type="scientific">Exophiala bonariae</name>
    <dbReference type="NCBI Taxonomy" id="1690606"/>
    <lineage>
        <taxon>Eukaryota</taxon>
        <taxon>Fungi</taxon>
        <taxon>Dikarya</taxon>
        <taxon>Ascomycota</taxon>
        <taxon>Pezizomycotina</taxon>
        <taxon>Eurotiomycetes</taxon>
        <taxon>Chaetothyriomycetidae</taxon>
        <taxon>Chaetothyriales</taxon>
        <taxon>Herpotrichiellaceae</taxon>
        <taxon>Exophiala</taxon>
    </lineage>
</organism>
<dbReference type="Proteomes" id="UP001358417">
    <property type="component" value="Unassembled WGS sequence"/>
</dbReference>
<feature type="transmembrane region" description="Helical" evidence="2">
    <location>
        <begin position="535"/>
        <end position="561"/>
    </location>
</feature>
<feature type="transmembrane region" description="Helical" evidence="2">
    <location>
        <begin position="771"/>
        <end position="794"/>
    </location>
</feature>
<sequence length="1427" mass="155665">MGSKTQTTAEGLSKPHHPENEVNQVIAPHPNTRLSPEGSSADDEAPSKESTKINQSPPQWLPRSLKWQYLCVVLATTFVILAVVIALHATSQAQSGLADDDGSSGTYFISRFVPTLVAVAYVFSTTVILDDVKRSEPFARLSSQAGAPVINTLFWVPGAWWATLYDSLPSTKRKQAFSFAMFCSSSVLILGFLILSPFSSTLLVTQDVVFSQDTTFGQLSLSSSLPIRATASSTTYFRTIGNVLQNVTTSAWITENYAILPFWPADVKEGPMGAFVGTGSEVWSAETLVINTELECEALDLAEVSLNRNPEITMDAAPFISFESSSGCRLSMTVDNSTSYVPFASWTAPSDFASDDAWASNTSGCVGDDVMLYATALFVDNDNIPAPDPNAHAKGSLCSAHYYLANTTVTVSVGSGESVVSIDEEAYKRTRQPVPSNFLDVPGLQTLFLNTTSWPQRLFSGYYIELRGPGALLAAGYEYSLGDLVQDQMSLSKATRLKQRFLGEVLRDTFDSALLLDDPRIQVVGKVRTNRRRVVVVPVAAVTLEVVLSINLILLLVTFVASRPSRRPLQLHADPATSINIASLVLQDLNTLRPLNDPSILTPAGLLAEIKDLWCKNIDNVLYIFDSGHRNPQNTTKLIEKVKKKSSLPWVLHLIPATCLFFILLAISVAIAALLGYSETDGLYQTAFVYQIGFEFAGMQLDAINPASILTTLLASSIALWWGSVDSSIRKLQPFLALAKLPLKGTDGAGLSYESSYMLWAAARALKRKQWILVLVTCGAFQAEIFTIAMSALWSRTHSVRSFVIDVPVSLEIRQVPLLMVGHFNDHDFYSSAYEGEVLRETFINQTTSWMYGANIQLTLNGSEPAWSSNGWSFAPVDLSSVPSRVTQNIGKDPSTADETGAPLPSATLAILDTAGVHARLECTPYDNLDDSSNWTTKQNLTNSTYWNTTVNPSLETAYELGTIACSTDNPNIGLGMFCGSAGGINVSTTFYVQPPQLACCENRTGDAFGPASVGYWSANRPPGRLYPEVSDVYPFNITIKWLRGTPQEGFVMANASAESRRLLWHEPPQMTALNCRPILETANAHVTVDIASHKVHDFTITSETIPVPNAWTDIFSYHIADEEYPSDINGYPVNITVSSGAYFLAAMVGASDTSALSATARSGYPDIESLDDQTFNIREPGFNLDYMSYSMYSLVGFDPTALLDKGILEKKAQQVFSTFFQHFASTSVTTTGGGWAFQKLDERLPTDLTDVADRSMVDPPANPRAGEMVTVEVLQPIEVLRMSRVAAAIALAILLWLLVTTVALTYRSQNYKARLRWRIETIADVIMMVSGSERLIELVKDKGSRGAKYDSDAREILGEFVTKAGTKRWGVELVANEAEEAQSRRTSVTGAIIGRPASSSLARPSVSEPLLSERVQDQSIAHGTRA</sequence>
<feature type="transmembrane region" description="Helical" evidence="2">
    <location>
        <begin position="1286"/>
        <end position="1307"/>
    </location>
</feature>
<dbReference type="PANTHER" id="PTHR37544:SF3">
    <property type="entry name" value="SPRAY"/>
    <property type="match status" value="1"/>
</dbReference>
<dbReference type="InterPro" id="IPR021840">
    <property type="entry name" value="DUF3433"/>
</dbReference>
<reference evidence="3 4" key="1">
    <citation type="submission" date="2023-08" db="EMBL/GenBank/DDBJ databases">
        <title>Black Yeasts Isolated from many extreme environments.</title>
        <authorList>
            <person name="Coleine C."/>
            <person name="Stajich J.E."/>
            <person name="Selbmann L."/>
        </authorList>
    </citation>
    <scope>NUCLEOTIDE SEQUENCE [LARGE SCALE GENOMIC DNA]</scope>
    <source>
        <strain evidence="3 4">CCFEE 5792</strain>
    </source>
</reference>
<evidence type="ECO:0000256" key="2">
    <source>
        <dbReference type="SAM" id="Phobius"/>
    </source>
</evidence>
<feature type="region of interest" description="Disordered" evidence="1">
    <location>
        <begin position="1"/>
        <end position="58"/>
    </location>
</feature>
<proteinExistence type="predicted"/>
<accession>A0AAV9N2R5</accession>
<name>A0AAV9N2R5_9EURO</name>
<keyword evidence="2" id="KW-0472">Membrane</keyword>
<evidence type="ECO:0008006" key="5">
    <source>
        <dbReference type="Google" id="ProtNLM"/>
    </source>
</evidence>
<protein>
    <recommendedName>
        <fullName evidence="5">Ig-like domain-containing protein</fullName>
    </recommendedName>
</protein>
<feature type="transmembrane region" description="Helical" evidence="2">
    <location>
        <begin position="650"/>
        <end position="675"/>
    </location>
</feature>
<dbReference type="Pfam" id="PF11915">
    <property type="entry name" value="DUF3433"/>
    <property type="match status" value="2"/>
</dbReference>
<gene>
    <name evidence="3" type="ORF">LTR84_007053</name>
</gene>
<evidence type="ECO:0000256" key="1">
    <source>
        <dbReference type="SAM" id="MobiDB-lite"/>
    </source>
</evidence>
<keyword evidence="2" id="KW-0812">Transmembrane</keyword>
<feature type="compositionally biased region" description="Polar residues" evidence="1">
    <location>
        <begin position="1"/>
        <end position="10"/>
    </location>
</feature>
<feature type="transmembrane region" description="Helical" evidence="2">
    <location>
        <begin position="703"/>
        <end position="723"/>
    </location>
</feature>
<evidence type="ECO:0000313" key="4">
    <source>
        <dbReference type="Proteomes" id="UP001358417"/>
    </source>
</evidence>
<keyword evidence="2" id="KW-1133">Transmembrane helix</keyword>